<evidence type="ECO:0000256" key="1">
    <source>
        <dbReference type="SAM" id="Phobius"/>
    </source>
</evidence>
<keyword evidence="1" id="KW-1133">Transmembrane helix</keyword>
<dbReference type="HOGENOM" id="CLU_026152_2_0_11"/>
<reference evidence="3 4" key="1">
    <citation type="journal article" date="2009" name="Stand. Genomic Sci.">
        <title>Complete genome sequence of Stackebrandtia nassauensis type strain (LLR-40K-21).</title>
        <authorList>
            <person name="Munk C."/>
            <person name="Lapidus A."/>
            <person name="Copeland A."/>
            <person name="Jando M."/>
            <person name="Mayilraj S."/>
            <person name="Glavina Del Rio T."/>
            <person name="Nolan M."/>
            <person name="Chen F."/>
            <person name="Lucas S."/>
            <person name="Tice H."/>
            <person name="Cheng J.F."/>
            <person name="Han C."/>
            <person name="Detter J.C."/>
            <person name="Bruce D."/>
            <person name="Goodwin L."/>
            <person name="Chain P."/>
            <person name="Pitluck S."/>
            <person name="Goker M."/>
            <person name="Ovchinikova G."/>
            <person name="Pati A."/>
            <person name="Ivanova N."/>
            <person name="Mavromatis K."/>
            <person name="Chen A."/>
            <person name="Palaniappan K."/>
            <person name="Land M."/>
            <person name="Hauser L."/>
            <person name="Chang Y.J."/>
            <person name="Jeffries C.D."/>
            <person name="Bristow J."/>
            <person name="Eisen J.A."/>
            <person name="Markowitz V."/>
            <person name="Hugenholtz P."/>
            <person name="Kyrpides N.C."/>
            <person name="Klenk H.P."/>
        </authorList>
    </citation>
    <scope>NUCLEOTIDE SEQUENCE [LARGE SCALE GENOMIC DNA]</scope>
    <source>
        <strain evidence="4">DSM 44728 / CIP 108903 / NRRL B-16338 / NBRC 102104 / LLR-40K-21</strain>
    </source>
</reference>
<feature type="transmembrane region" description="Helical" evidence="1">
    <location>
        <begin position="12"/>
        <end position="29"/>
    </location>
</feature>
<keyword evidence="1" id="KW-0812">Transmembrane</keyword>
<proteinExistence type="predicted"/>
<keyword evidence="1" id="KW-0472">Membrane</keyword>
<dbReference type="AlphaFoldDB" id="D3Q9L1"/>
<dbReference type="Proteomes" id="UP000000844">
    <property type="component" value="Chromosome"/>
</dbReference>
<keyword evidence="4" id="KW-1185">Reference proteome</keyword>
<evidence type="ECO:0000313" key="3">
    <source>
        <dbReference type="EMBL" id="ADD44557.1"/>
    </source>
</evidence>
<sequence>MREALTNLTIRGKSLMSVGLALIVLSILLGEKDLLRVAVLVALLPFASAFVLSRTRYNIVAHRSLQPPRIAAGQQARVTLRLRNLSRIPTGSMMLEDNLPYALGSRPRLVLERLLGGGGSKVSYSVGSDFRGRYEIGPLTVRLTDPFGLVEVTRTYLVSDHLTVTPPILPLPPVRLPGEFSGRGETRARAVAVHGEDDAATREYRHGDDLRRVHWPSTAHSGELMVRREEQPWDSRATVLLDVRAAGHRGEGPTSSFEWGVSAAASIVNHLRRGGYQLRLVTEDIEVEPDPTSDGSLMDYLAGVQPHRQGSVAKLLERAGQGDTGGLLIAAIGSLSTQEAERLAGLHSSAGNRVALLIDSMSWLSLTGHARAEAEKAYQLTTATLMRGGWRVVPIRNGDNLAVRWRDLSRGRHGFAHRAAMAETVAPQGGPR</sequence>
<gene>
    <name evidence="3" type="ordered locus">Snas_4916</name>
</gene>
<dbReference type="PANTHER" id="PTHR34351">
    <property type="entry name" value="SLR1927 PROTEIN-RELATED"/>
    <property type="match status" value="1"/>
</dbReference>
<dbReference type="OrthoDB" id="9812729at2"/>
<feature type="transmembrane region" description="Helical" evidence="1">
    <location>
        <begin position="35"/>
        <end position="53"/>
    </location>
</feature>
<dbReference type="PANTHER" id="PTHR34351:SF1">
    <property type="entry name" value="SLR1927 PROTEIN"/>
    <property type="match status" value="1"/>
</dbReference>
<evidence type="ECO:0000313" key="4">
    <source>
        <dbReference type="Proteomes" id="UP000000844"/>
    </source>
</evidence>
<dbReference type="Pfam" id="PF01882">
    <property type="entry name" value="DUF58"/>
    <property type="match status" value="1"/>
</dbReference>
<dbReference type="InterPro" id="IPR002881">
    <property type="entry name" value="DUF58"/>
</dbReference>
<evidence type="ECO:0000259" key="2">
    <source>
        <dbReference type="Pfam" id="PF01882"/>
    </source>
</evidence>
<organism evidence="3 4">
    <name type="scientific">Stackebrandtia nassauensis (strain DSM 44728 / CIP 108903 / NRRL B-16338 / NBRC 102104 / LLR-40K-21)</name>
    <dbReference type="NCBI Taxonomy" id="446470"/>
    <lineage>
        <taxon>Bacteria</taxon>
        <taxon>Bacillati</taxon>
        <taxon>Actinomycetota</taxon>
        <taxon>Actinomycetes</taxon>
        <taxon>Glycomycetales</taxon>
        <taxon>Glycomycetaceae</taxon>
        <taxon>Stackebrandtia</taxon>
    </lineage>
</organism>
<name>D3Q9L1_STANL</name>
<dbReference type="EMBL" id="CP001778">
    <property type="protein sequence ID" value="ADD44557.1"/>
    <property type="molecule type" value="Genomic_DNA"/>
</dbReference>
<protein>
    <recommendedName>
        <fullName evidence="2">DUF58 domain-containing protein</fullName>
    </recommendedName>
</protein>
<accession>D3Q9L1</accession>
<dbReference type="eggNOG" id="COG1721">
    <property type="taxonomic scope" value="Bacteria"/>
</dbReference>
<dbReference type="STRING" id="446470.Snas_4916"/>
<dbReference type="RefSeq" id="WP_013020128.1">
    <property type="nucleotide sequence ID" value="NC_013947.1"/>
</dbReference>
<feature type="domain" description="DUF58" evidence="2">
    <location>
        <begin position="201"/>
        <end position="286"/>
    </location>
</feature>
<dbReference type="KEGG" id="sna:Snas_4916"/>